<accession>A0A8J2UDE4</accession>
<dbReference type="Gene3D" id="3.40.50.720">
    <property type="entry name" value="NAD(P)-binding Rossmann-like Domain"/>
    <property type="match status" value="1"/>
</dbReference>
<dbReference type="SMART" id="SM00829">
    <property type="entry name" value="PKS_ER"/>
    <property type="match status" value="1"/>
</dbReference>
<dbReference type="AlphaFoldDB" id="A0A8J2UDE4"/>
<dbReference type="InterPro" id="IPR011032">
    <property type="entry name" value="GroES-like_sf"/>
</dbReference>
<dbReference type="Pfam" id="PF08240">
    <property type="entry name" value="ADH_N"/>
    <property type="match status" value="1"/>
</dbReference>
<evidence type="ECO:0000313" key="4">
    <source>
        <dbReference type="EMBL" id="GGB00956.1"/>
    </source>
</evidence>
<dbReference type="InterPro" id="IPR036291">
    <property type="entry name" value="NAD(P)-bd_dom_sf"/>
</dbReference>
<protein>
    <submittedName>
        <fullName evidence="4">Alcohol dehydrogenase</fullName>
    </submittedName>
</protein>
<comment type="caution">
    <text evidence="4">The sequence shown here is derived from an EMBL/GenBank/DDBJ whole genome shotgun (WGS) entry which is preliminary data.</text>
</comment>
<reference evidence="4" key="2">
    <citation type="submission" date="2020-09" db="EMBL/GenBank/DDBJ databases">
        <authorList>
            <person name="Sun Q."/>
            <person name="Zhou Y."/>
        </authorList>
    </citation>
    <scope>NUCLEOTIDE SEQUENCE</scope>
    <source>
        <strain evidence="4">CGMCC 1.15448</strain>
    </source>
</reference>
<evidence type="ECO:0000313" key="5">
    <source>
        <dbReference type="Proteomes" id="UP000607559"/>
    </source>
</evidence>
<dbReference type="RefSeq" id="WP_188932077.1">
    <property type="nucleotide sequence ID" value="NZ_BMJC01000002.1"/>
</dbReference>
<proteinExistence type="predicted"/>
<dbReference type="SUPFAM" id="SSF50129">
    <property type="entry name" value="GroES-like"/>
    <property type="match status" value="1"/>
</dbReference>
<keyword evidence="2" id="KW-0560">Oxidoreductase</keyword>
<dbReference type="Pfam" id="PF00107">
    <property type="entry name" value="ADH_zinc_N"/>
    <property type="match status" value="1"/>
</dbReference>
<keyword evidence="5" id="KW-1185">Reference proteome</keyword>
<dbReference type="PANTHER" id="PTHR48106:SF18">
    <property type="entry name" value="QUINONE OXIDOREDUCTASE PIG3"/>
    <property type="match status" value="1"/>
</dbReference>
<dbReference type="InterPro" id="IPR020843">
    <property type="entry name" value="ER"/>
</dbReference>
<feature type="domain" description="Enoyl reductase (ER)" evidence="3">
    <location>
        <begin position="10"/>
        <end position="324"/>
    </location>
</feature>
<dbReference type="PANTHER" id="PTHR48106">
    <property type="entry name" value="QUINONE OXIDOREDUCTASE PIG3-RELATED"/>
    <property type="match status" value="1"/>
</dbReference>
<dbReference type="EMBL" id="BMJC01000002">
    <property type="protein sequence ID" value="GGB00956.1"/>
    <property type="molecule type" value="Genomic_DNA"/>
</dbReference>
<dbReference type="InterPro" id="IPR013149">
    <property type="entry name" value="ADH-like_C"/>
</dbReference>
<name>A0A8J2UDE4_9BACT</name>
<dbReference type="SUPFAM" id="SSF51735">
    <property type="entry name" value="NAD(P)-binding Rossmann-fold domains"/>
    <property type="match status" value="1"/>
</dbReference>
<evidence type="ECO:0000256" key="2">
    <source>
        <dbReference type="ARBA" id="ARBA00023002"/>
    </source>
</evidence>
<evidence type="ECO:0000256" key="1">
    <source>
        <dbReference type="ARBA" id="ARBA00022857"/>
    </source>
</evidence>
<reference evidence="4" key="1">
    <citation type="journal article" date="2014" name="Int. J. Syst. Evol. Microbiol.">
        <title>Complete genome sequence of Corynebacterium casei LMG S-19264T (=DSM 44701T), isolated from a smear-ripened cheese.</title>
        <authorList>
            <consortium name="US DOE Joint Genome Institute (JGI-PGF)"/>
            <person name="Walter F."/>
            <person name="Albersmeier A."/>
            <person name="Kalinowski J."/>
            <person name="Ruckert C."/>
        </authorList>
    </citation>
    <scope>NUCLEOTIDE SEQUENCE</scope>
    <source>
        <strain evidence="4">CGMCC 1.15448</strain>
    </source>
</reference>
<dbReference type="GO" id="GO:0070402">
    <property type="term" value="F:NADPH binding"/>
    <property type="evidence" value="ECO:0007669"/>
    <property type="project" value="TreeGrafter"/>
</dbReference>
<dbReference type="Proteomes" id="UP000607559">
    <property type="component" value="Unassembled WGS sequence"/>
</dbReference>
<sequence length="326" mass="34850">MKAILLKGKGGADSLFLGDYALPAARPGSVLIQIKAFGINHAEIYMRRGDWGDTTDIIGIECVGIVAEDLSGTFRKGQQVAAMVGGMARNINGSYAEYVAVPVSHVIPFESSLPWNELAAIPESYATAWAMLRWCLEAKTGETLVIRGGTSTVGMAAIVLARHLGLTVIATTRSAAKQGLLKELGADGVVIDDGEISGEVRRLFVEGVDKVLELVGTSTLADSLACIRPMGALAMAGFLGGLAPMENFHPIFQLPNGIRLTALASAFAFGQKGFEFAKIPLQQIITDIENKRIPNILRMTFPVSQIREAHRLVEAGEANGKVVMEW</sequence>
<keyword evidence="1" id="KW-0521">NADP</keyword>
<evidence type="ECO:0000259" key="3">
    <source>
        <dbReference type="SMART" id="SM00829"/>
    </source>
</evidence>
<dbReference type="Gene3D" id="3.90.180.10">
    <property type="entry name" value="Medium-chain alcohol dehydrogenases, catalytic domain"/>
    <property type="match status" value="1"/>
</dbReference>
<dbReference type="InterPro" id="IPR013154">
    <property type="entry name" value="ADH-like_N"/>
</dbReference>
<organism evidence="4 5">
    <name type="scientific">Puia dinghuensis</name>
    <dbReference type="NCBI Taxonomy" id="1792502"/>
    <lineage>
        <taxon>Bacteria</taxon>
        <taxon>Pseudomonadati</taxon>
        <taxon>Bacteroidota</taxon>
        <taxon>Chitinophagia</taxon>
        <taxon>Chitinophagales</taxon>
        <taxon>Chitinophagaceae</taxon>
        <taxon>Puia</taxon>
    </lineage>
</organism>
<dbReference type="GO" id="GO:0016651">
    <property type="term" value="F:oxidoreductase activity, acting on NAD(P)H"/>
    <property type="evidence" value="ECO:0007669"/>
    <property type="project" value="TreeGrafter"/>
</dbReference>
<gene>
    <name evidence="4" type="ORF">GCM10011511_25350</name>
</gene>